<dbReference type="Gene3D" id="3.40.33.10">
    <property type="entry name" value="CAP"/>
    <property type="match status" value="2"/>
</dbReference>
<sequence>MQTDGTNRLHKFSAIDFTFQETRSGFTRKHTACMPHHKIIPHPLYTLKASDPNKEDYLSRHNMYRTMMWQGKVLGQPPASVLPNLTWSERLEKEAKLEAEMCVSAVKGTILPGEARTESKDVNLDSVKRWFDQHVHYKYGLYPPENPDQVSGYTQLVWARTQTVGCYRAYCNNFWTRFTWEAKIYNTVCRYWPPGNVDKELPYEQTQQMSAPAKSRKKDKKRSKDKKEVHPIGDTPANPEEQGWLDQHNTYRAMLLNGQIPGQPIPLKMPNLTWSSQLTEVARKAAKLACSGTHDADGLLAVSRYGIYDFLSHWFEEHRTYTYGRYPPNNAVDNMGYTQIIWASTKQVGCHKEFCEKYWTGATWDHNVYSMMCYYSPKGNNNNHYPYQTPETVKELKREKDRAKKLDDERKAKINRFKVPGLPPKLKNPHDFLHLHDESDLTRIWGAVNDLEEQVNSKNAAPVLYSP</sequence>
<evidence type="ECO:0000313" key="4">
    <source>
        <dbReference type="Proteomes" id="UP000286415"/>
    </source>
</evidence>
<dbReference type="InterPro" id="IPR001283">
    <property type="entry name" value="CRISP-related"/>
</dbReference>
<dbReference type="PRINTS" id="PR00837">
    <property type="entry name" value="V5TPXLIKE"/>
</dbReference>
<feature type="domain" description="SCP" evidence="2">
    <location>
        <begin position="52"/>
        <end position="199"/>
    </location>
</feature>
<feature type="region of interest" description="Disordered" evidence="1">
    <location>
        <begin position="203"/>
        <end position="243"/>
    </location>
</feature>
<reference evidence="3 4" key="2">
    <citation type="journal article" date="2021" name="Genomics">
        <title>High-quality reference genome for Clonorchis sinensis.</title>
        <authorList>
            <person name="Young N.D."/>
            <person name="Stroehlein A.J."/>
            <person name="Kinkar L."/>
            <person name="Wang T."/>
            <person name="Sohn W.M."/>
            <person name="Chang B.C.H."/>
            <person name="Kaur P."/>
            <person name="Weisz D."/>
            <person name="Dudchenko O."/>
            <person name="Aiden E.L."/>
            <person name="Korhonen P.K."/>
            <person name="Gasser R.B."/>
        </authorList>
    </citation>
    <scope>NUCLEOTIDE SEQUENCE [LARGE SCALE GENOMIC DNA]</scope>
    <source>
        <strain evidence="3">Cs-k2</strain>
    </source>
</reference>
<dbReference type="AlphaFoldDB" id="A0A3R7GTY9"/>
<proteinExistence type="predicted"/>
<evidence type="ECO:0000256" key="1">
    <source>
        <dbReference type="SAM" id="MobiDB-lite"/>
    </source>
</evidence>
<organism evidence="3 4">
    <name type="scientific">Clonorchis sinensis</name>
    <name type="common">Chinese liver fluke</name>
    <dbReference type="NCBI Taxonomy" id="79923"/>
    <lineage>
        <taxon>Eukaryota</taxon>
        <taxon>Metazoa</taxon>
        <taxon>Spiralia</taxon>
        <taxon>Lophotrochozoa</taxon>
        <taxon>Platyhelminthes</taxon>
        <taxon>Trematoda</taxon>
        <taxon>Digenea</taxon>
        <taxon>Opisthorchiida</taxon>
        <taxon>Opisthorchiata</taxon>
        <taxon>Opisthorchiidae</taxon>
        <taxon>Clonorchis</taxon>
    </lineage>
</organism>
<feature type="compositionally biased region" description="Basic residues" evidence="1">
    <location>
        <begin position="214"/>
        <end position="224"/>
    </location>
</feature>
<dbReference type="EMBL" id="NIRI02000056">
    <property type="protein sequence ID" value="KAG5442614.1"/>
    <property type="molecule type" value="Genomic_DNA"/>
</dbReference>
<dbReference type="Pfam" id="PF00188">
    <property type="entry name" value="CAP"/>
    <property type="match status" value="2"/>
</dbReference>
<gene>
    <name evidence="3" type="ORF">CSKR_106139</name>
</gene>
<reference evidence="3 4" key="1">
    <citation type="journal article" date="2018" name="Biotechnol. Adv.">
        <title>Improved genomic resources and new bioinformatic workflow for the carcinogenic parasite Clonorchis sinensis: Biotechnological implications.</title>
        <authorList>
            <person name="Wang D."/>
            <person name="Korhonen P.K."/>
            <person name="Gasser R.B."/>
            <person name="Young N.D."/>
        </authorList>
    </citation>
    <scope>NUCLEOTIDE SEQUENCE [LARGE SCALE GENOMIC DNA]</scope>
    <source>
        <strain evidence="3">Cs-k2</strain>
    </source>
</reference>
<dbReference type="SMART" id="SM00198">
    <property type="entry name" value="SCP"/>
    <property type="match status" value="2"/>
</dbReference>
<comment type="caution">
    <text evidence="3">The sequence shown here is derived from an EMBL/GenBank/DDBJ whole genome shotgun (WGS) entry which is preliminary data.</text>
</comment>
<dbReference type="SUPFAM" id="SSF55797">
    <property type="entry name" value="PR-1-like"/>
    <property type="match status" value="2"/>
</dbReference>
<protein>
    <submittedName>
        <fullName evidence="3">Peptidase inhibitor 16</fullName>
    </submittedName>
</protein>
<dbReference type="InterPro" id="IPR014044">
    <property type="entry name" value="CAP_dom"/>
</dbReference>
<dbReference type="OrthoDB" id="674273at2759"/>
<dbReference type="PANTHER" id="PTHR10334">
    <property type="entry name" value="CYSTEINE-RICH SECRETORY PROTEIN-RELATED"/>
    <property type="match status" value="1"/>
</dbReference>
<name>A0A3R7GTY9_CLOSI</name>
<keyword evidence="4" id="KW-1185">Reference proteome</keyword>
<dbReference type="Proteomes" id="UP000286415">
    <property type="component" value="Unassembled WGS sequence"/>
</dbReference>
<accession>A0A3R7GTY9</accession>
<evidence type="ECO:0000313" key="3">
    <source>
        <dbReference type="EMBL" id="KAG5442614.1"/>
    </source>
</evidence>
<dbReference type="InParanoid" id="A0A3R7GTY9"/>
<evidence type="ECO:0000259" key="2">
    <source>
        <dbReference type="SMART" id="SM00198"/>
    </source>
</evidence>
<feature type="domain" description="SCP" evidence="2">
    <location>
        <begin position="239"/>
        <end position="383"/>
    </location>
</feature>
<dbReference type="InterPro" id="IPR035940">
    <property type="entry name" value="CAP_sf"/>
</dbReference>
<dbReference type="CDD" id="cd05380">
    <property type="entry name" value="CAP_euk"/>
    <property type="match status" value="2"/>
</dbReference>
<feature type="non-terminal residue" evidence="3">
    <location>
        <position position="467"/>
    </location>
</feature>